<keyword evidence="2" id="KW-1133">Transmembrane helix</keyword>
<keyword evidence="2" id="KW-0812">Transmembrane</keyword>
<proteinExistence type="predicted"/>
<accession>A0A7I7S5P0</accession>
<keyword evidence="4" id="KW-1185">Reference proteome</keyword>
<sequence length="134" mass="14190">MTGPNWWLFAVAFVLGAALTWALMVRRVRREVPVHEPRISAGAAILDAAQPKTPRRVDVTGDSHEAEESDVVEPYGPGSVRLAIGTADAPVGYPVKIDEGATTLHAPGSAGYEELVADVFFSDVTAAERAGFSS</sequence>
<organism evidence="3 4">
    <name type="scientific">Mycolicibacterium arabiense</name>
    <dbReference type="NCBI Taxonomy" id="1286181"/>
    <lineage>
        <taxon>Bacteria</taxon>
        <taxon>Bacillati</taxon>
        <taxon>Actinomycetota</taxon>
        <taxon>Actinomycetes</taxon>
        <taxon>Mycobacteriales</taxon>
        <taxon>Mycobacteriaceae</taxon>
        <taxon>Mycolicibacterium</taxon>
    </lineage>
</organism>
<evidence type="ECO:0000313" key="4">
    <source>
        <dbReference type="Proteomes" id="UP000467428"/>
    </source>
</evidence>
<feature type="region of interest" description="Disordered" evidence="1">
    <location>
        <begin position="51"/>
        <end position="72"/>
    </location>
</feature>
<geneLocation type="plasmid" evidence="4">
    <name>pjcm18538 dna</name>
</geneLocation>
<evidence type="ECO:0000256" key="2">
    <source>
        <dbReference type="SAM" id="Phobius"/>
    </source>
</evidence>
<evidence type="ECO:0000313" key="3">
    <source>
        <dbReference type="EMBL" id="BBY51606.1"/>
    </source>
</evidence>
<keyword evidence="2" id="KW-0472">Membrane</keyword>
<dbReference type="Proteomes" id="UP000467428">
    <property type="component" value="Chromosome"/>
</dbReference>
<name>A0A7I7S5P0_9MYCO</name>
<reference evidence="3 4" key="1">
    <citation type="journal article" date="2019" name="Emerg. Microbes Infect.">
        <title>Comprehensive subspecies identification of 175 nontuberculous mycobacteria species based on 7547 genomic profiles.</title>
        <authorList>
            <person name="Matsumoto Y."/>
            <person name="Kinjo T."/>
            <person name="Motooka D."/>
            <person name="Nabeya D."/>
            <person name="Jung N."/>
            <person name="Uechi K."/>
            <person name="Horii T."/>
            <person name="Iida T."/>
            <person name="Fujita J."/>
            <person name="Nakamura S."/>
        </authorList>
    </citation>
    <scope>NUCLEOTIDE SEQUENCE [LARGE SCALE GENOMIC DNA]</scope>
    <source>
        <strain evidence="3 4">JCM 18538</strain>
    </source>
</reference>
<feature type="compositionally biased region" description="Basic and acidic residues" evidence="1">
    <location>
        <begin position="55"/>
        <end position="66"/>
    </location>
</feature>
<evidence type="ECO:0000256" key="1">
    <source>
        <dbReference type="SAM" id="MobiDB-lite"/>
    </source>
</evidence>
<dbReference type="KEGG" id="marz:MARA_50740"/>
<dbReference type="EMBL" id="AP022593">
    <property type="protein sequence ID" value="BBY51606.1"/>
    <property type="molecule type" value="Genomic_DNA"/>
</dbReference>
<feature type="transmembrane region" description="Helical" evidence="2">
    <location>
        <begin position="6"/>
        <end position="25"/>
    </location>
</feature>
<protein>
    <submittedName>
        <fullName evidence="3">Uncharacterized protein</fullName>
    </submittedName>
</protein>
<dbReference type="AlphaFoldDB" id="A0A7I7S5P0"/>
<gene>
    <name evidence="3" type="ORF">MARA_50740</name>
</gene>
<dbReference type="RefSeq" id="WP_163922498.1">
    <property type="nucleotide sequence ID" value="NZ_AP022593.1"/>
</dbReference>